<keyword evidence="14" id="KW-1185">Reference proteome</keyword>
<protein>
    <recommendedName>
        <fullName evidence="4">L-methionine gamma-lyase</fullName>
        <ecNumber evidence="3">4.4.1.11</ecNumber>
        <ecNumber evidence="7">4.4.1.2</ecNumber>
    </recommendedName>
    <alternativeName>
        <fullName evidence="8">Homocysteine desulfhydrase</fullName>
    </alternativeName>
</protein>
<name>A0A1W2CXA1_9FIRM</name>
<dbReference type="InterPro" id="IPR000277">
    <property type="entry name" value="Cys/Met-Metab_PyrdxlP-dep_enz"/>
</dbReference>
<evidence type="ECO:0000256" key="8">
    <source>
        <dbReference type="ARBA" id="ARBA00047199"/>
    </source>
</evidence>
<dbReference type="OrthoDB" id="9780685at2"/>
<dbReference type="InterPro" id="IPR015421">
    <property type="entry name" value="PyrdxlP-dep_Trfase_major"/>
</dbReference>
<dbReference type="PIRSF" id="PIRSF001434">
    <property type="entry name" value="CGS"/>
    <property type="match status" value="1"/>
</dbReference>
<dbReference type="RefSeq" id="WP_084576541.1">
    <property type="nucleotide sequence ID" value="NZ_CP155572.1"/>
</dbReference>
<dbReference type="NCBIfam" id="TIGR01328">
    <property type="entry name" value="met_gam_lyase"/>
    <property type="match status" value="1"/>
</dbReference>
<evidence type="ECO:0000256" key="9">
    <source>
        <dbReference type="ARBA" id="ARBA00048780"/>
    </source>
</evidence>
<proteinExistence type="inferred from homology"/>
<evidence type="ECO:0000256" key="10">
    <source>
        <dbReference type="ARBA" id="ARBA00052699"/>
    </source>
</evidence>
<dbReference type="PROSITE" id="PS00868">
    <property type="entry name" value="CYS_MET_METAB_PP"/>
    <property type="match status" value="1"/>
</dbReference>
<dbReference type="GO" id="GO:0019346">
    <property type="term" value="P:transsulfuration"/>
    <property type="evidence" value="ECO:0007669"/>
    <property type="project" value="InterPro"/>
</dbReference>
<dbReference type="GO" id="GO:0047982">
    <property type="term" value="F:homocysteine desulfhydrase activity"/>
    <property type="evidence" value="ECO:0007669"/>
    <property type="project" value="UniProtKB-EC"/>
</dbReference>
<dbReference type="Proteomes" id="UP000192738">
    <property type="component" value="Unassembled WGS sequence"/>
</dbReference>
<comment type="catalytic activity">
    <reaction evidence="10">
        <text>L-methionine + H2O = methanethiol + 2-oxobutanoate + NH4(+)</text>
        <dbReference type="Rhea" id="RHEA:23800"/>
        <dbReference type="ChEBI" id="CHEBI:15377"/>
        <dbReference type="ChEBI" id="CHEBI:16007"/>
        <dbReference type="ChEBI" id="CHEBI:16763"/>
        <dbReference type="ChEBI" id="CHEBI:28938"/>
        <dbReference type="ChEBI" id="CHEBI:57844"/>
        <dbReference type="EC" id="4.4.1.11"/>
    </reaction>
    <physiologicalReaction direction="left-to-right" evidence="10">
        <dbReference type="Rhea" id="RHEA:23801"/>
    </physiologicalReaction>
</comment>
<evidence type="ECO:0000256" key="2">
    <source>
        <dbReference type="ARBA" id="ARBA00008667"/>
    </source>
</evidence>
<sequence length="396" mass="42923">MNNRQNRGYNTTIIHAGQSPDPLTGALSTPIYQTSTFVFDTAEQGAARFALEENGFIYTRLGNPTQQALELKMAALEKAEAAIAVASGMTAIAASLWTLCGSGDHIIAADTLYGCTHALLSHSMPKFGIEVTFVNAADPENIRKAMQPNTKVVYIETPANPTLTIIDIAETAKLVHDYNAQLIVDNTFMSPYCQRPLELGADVVVHSATKYINGHGDVVAGVVLGKKDFINQVRFVGVKDITGGCISPFNAWLTLRGLKTLGVRMERHCKNAMQVAQYLENHQKVQKVYYPGLKNHPQHQLALTQMSSFGAIISFEVTGGVDAGRLIMNNVRLCALAVSLGDTETLIQHPASMTHSPIPREERLKAGISDGLIRLSVGLEDPEDIISDLEQALALV</sequence>
<evidence type="ECO:0000256" key="6">
    <source>
        <dbReference type="ARBA" id="ARBA00023239"/>
    </source>
</evidence>
<dbReference type="SUPFAM" id="SSF53383">
    <property type="entry name" value="PLP-dependent transferases"/>
    <property type="match status" value="1"/>
</dbReference>
<dbReference type="STRING" id="112901.SAMN04488500_11275"/>
<dbReference type="FunFam" id="3.90.1150.10:FF:000008">
    <property type="entry name" value="Cystathionine gamma-synthase"/>
    <property type="match status" value="1"/>
</dbReference>
<evidence type="ECO:0000313" key="14">
    <source>
        <dbReference type="Proteomes" id="UP000192738"/>
    </source>
</evidence>
<evidence type="ECO:0000256" key="12">
    <source>
        <dbReference type="RuleBase" id="RU362118"/>
    </source>
</evidence>
<keyword evidence="5 11" id="KW-0663">Pyridoxal phosphate</keyword>
<dbReference type="GO" id="GO:0005737">
    <property type="term" value="C:cytoplasm"/>
    <property type="evidence" value="ECO:0007669"/>
    <property type="project" value="TreeGrafter"/>
</dbReference>
<accession>A0A1W2CXA1</accession>
<evidence type="ECO:0000256" key="1">
    <source>
        <dbReference type="ARBA" id="ARBA00001933"/>
    </source>
</evidence>
<dbReference type="FunFam" id="3.40.640.10:FF:000046">
    <property type="entry name" value="Cystathionine gamma-lyase"/>
    <property type="match status" value="1"/>
</dbReference>
<dbReference type="InterPro" id="IPR015424">
    <property type="entry name" value="PyrdxlP-dep_Trfase"/>
</dbReference>
<dbReference type="Pfam" id="PF01053">
    <property type="entry name" value="Cys_Met_Meta_PP"/>
    <property type="match status" value="1"/>
</dbReference>
<evidence type="ECO:0000256" key="5">
    <source>
        <dbReference type="ARBA" id="ARBA00022898"/>
    </source>
</evidence>
<dbReference type="InterPro" id="IPR054542">
    <property type="entry name" value="Cys_met_metab_PP"/>
</dbReference>
<evidence type="ECO:0000256" key="7">
    <source>
        <dbReference type="ARBA" id="ARBA00047175"/>
    </source>
</evidence>
<organism evidence="13 14">
    <name type="scientific">Sporomusa malonica</name>
    <dbReference type="NCBI Taxonomy" id="112901"/>
    <lineage>
        <taxon>Bacteria</taxon>
        <taxon>Bacillati</taxon>
        <taxon>Bacillota</taxon>
        <taxon>Negativicutes</taxon>
        <taxon>Selenomonadales</taxon>
        <taxon>Sporomusaceae</taxon>
        <taxon>Sporomusa</taxon>
    </lineage>
</organism>
<dbReference type="PANTHER" id="PTHR11808:SF80">
    <property type="entry name" value="CYSTATHIONINE GAMMA-LYASE"/>
    <property type="match status" value="1"/>
</dbReference>
<feature type="modified residue" description="N6-(pyridoxal phosphate)lysine" evidence="11">
    <location>
        <position position="210"/>
    </location>
</feature>
<dbReference type="InterPro" id="IPR015422">
    <property type="entry name" value="PyrdxlP-dep_Trfase_small"/>
</dbReference>
<keyword evidence="6 13" id="KW-0456">Lyase</keyword>
<dbReference type="Gene3D" id="3.40.640.10">
    <property type="entry name" value="Type I PLP-dependent aspartate aminotransferase-like (Major domain)"/>
    <property type="match status" value="1"/>
</dbReference>
<dbReference type="InterPro" id="IPR006237">
    <property type="entry name" value="L-Met_gamma_lys"/>
</dbReference>
<reference evidence="13 14" key="1">
    <citation type="submission" date="2017-04" db="EMBL/GenBank/DDBJ databases">
        <authorList>
            <person name="Afonso C.L."/>
            <person name="Miller P.J."/>
            <person name="Scott M.A."/>
            <person name="Spackman E."/>
            <person name="Goraichik I."/>
            <person name="Dimitrov K.M."/>
            <person name="Suarez D.L."/>
            <person name="Swayne D.E."/>
        </authorList>
    </citation>
    <scope>NUCLEOTIDE SEQUENCE [LARGE SCALE GENOMIC DNA]</scope>
    <source>
        <strain evidence="13 14">DSM 5090</strain>
    </source>
</reference>
<dbReference type="AlphaFoldDB" id="A0A1W2CXA1"/>
<evidence type="ECO:0000313" key="13">
    <source>
        <dbReference type="EMBL" id="SMC89889.1"/>
    </source>
</evidence>
<evidence type="ECO:0000256" key="3">
    <source>
        <dbReference type="ARBA" id="ARBA00012222"/>
    </source>
</evidence>
<dbReference type="GO" id="GO:0030170">
    <property type="term" value="F:pyridoxal phosphate binding"/>
    <property type="evidence" value="ECO:0007669"/>
    <property type="project" value="InterPro"/>
</dbReference>
<dbReference type="Gene3D" id="3.90.1150.10">
    <property type="entry name" value="Aspartate Aminotransferase, domain 1"/>
    <property type="match status" value="1"/>
</dbReference>
<dbReference type="GO" id="GO:0018826">
    <property type="term" value="F:methionine gamma-lyase activity"/>
    <property type="evidence" value="ECO:0007669"/>
    <property type="project" value="UniProtKB-EC"/>
</dbReference>
<evidence type="ECO:0000256" key="4">
    <source>
        <dbReference type="ARBA" id="ARBA00019040"/>
    </source>
</evidence>
<dbReference type="EMBL" id="FWXI01000012">
    <property type="protein sequence ID" value="SMC89889.1"/>
    <property type="molecule type" value="Genomic_DNA"/>
</dbReference>
<dbReference type="PANTHER" id="PTHR11808">
    <property type="entry name" value="TRANS-SULFURATION ENZYME FAMILY MEMBER"/>
    <property type="match status" value="1"/>
</dbReference>
<dbReference type="EC" id="4.4.1.2" evidence="7"/>
<dbReference type="EC" id="4.4.1.11" evidence="3"/>
<comment type="similarity">
    <text evidence="2">Belongs to the trans-sulfuration enzymes family. L-methionine gamma-lyase subfamily.</text>
</comment>
<evidence type="ECO:0000256" key="11">
    <source>
        <dbReference type="PIRSR" id="PIRSR001434-2"/>
    </source>
</evidence>
<dbReference type="CDD" id="cd00614">
    <property type="entry name" value="CGS_like"/>
    <property type="match status" value="1"/>
</dbReference>
<comment type="cofactor">
    <cofactor evidence="1 12">
        <name>pyridoxal 5'-phosphate</name>
        <dbReference type="ChEBI" id="CHEBI:597326"/>
    </cofactor>
</comment>
<comment type="catalytic activity">
    <reaction evidence="9">
        <text>L-homocysteine + H2O = 2-oxobutanoate + hydrogen sulfide + NH4(+) + H(+)</text>
        <dbReference type="Rhea" id="RHEA:14501"/>
        <dbReference type="ChEBI" id="CHEBI:15377"/>
        <dbReference type="ChEBI" id="CHEBI:15378"/>
        <dbReference type="ChEBI" id="CHEBI:16763"/>
        <dbReference type="ChEBI" id="CHEBI:28938"/>
        <dbReference type="ChEBI" id="CHEBI:29919"/>
        <dbReference type="ChEBI" id="CHEBI:58199"/>
        <dbReference type="EC" id="4.4.1.2"/>
    </reaction>
    <physiologicalReaction direction="left-to-right" evidence="9">
        <dbReference type="Rhea" id="RHEA:14502"/>
    </physiologicalReaction>
</comment>
<gene>
    <name evidence="13" type="ORF">SAMN04488500_11275</name>
</gene>